<dbReference type="RefSeq" id="WP_167115317.1">
    <property type="nucleotide sequence ID" value="NZ_JAANOU010000001.1"/>
</dbReference>
<name>A0ABX0SZE5_9PSEU</name>
<dbReference type="Gene3D" id="3.20.20.80">
    <property type="entry name" value="Glycosidases"/>
    <property type="match status" value="1"/>
</dbReference>
<organism evidence="1 2">
    <name type="scientific">Amycolatopsis viridis</name>
    <dbReference type="NCBI Taxonomy" id="185678"/>
    <lineage>
        <taxon>Bacteria</taxon>
        <taxon>Bacillati</taxon>
        <taxon>Actinomycetota</taxon>
        <taxon>Actinomycetes</taxon>
        <taxon>Pseudonocardiales</taxon>
        <taxon>Pseudonocardiaceae</taxon>
        <taxon>Amycolatopsis</taxon>
    </lineage>
</organism>
<keyword evidence="2" id="KW-1185">Reference proteome</keyword>
<accession>A0ABX0SZE5</accession>
<gene>
    <name evidence="1" type="ORF">FHX46_003220</name>
</gene>
<dbReference type="PANTHER" id="PTHR12631">
    <property type="entry name" value="ALPHA-L-IDURONIDASE"/>
    <property type="match status" value="1"/>
</dbReference>
<protein>
    <submittedName>
        <fullName evidence="1">Uncharacterized protein</fullName>
    </submittedName>
</protein>
<reference evidence="1 2" key="1">
    <citation type="submission" date="2020-03" db="EMBL/GenBank/DDBJ databases">
        <title>Sequencing the genomes of 1000 actinobacteria strains.</title>
        <authorList>
            <person name="Klenk H.-P."/>
        </authorList>
    </citation>
    <scope>NUCLEOTIDE SEQUENCE [LARGE SCALE GENOMIC DNA]</scope>
    <source>
        <strain evidence="1 2">DSM 45668</strain>
    </source>
</reference>
<dbReference type="Proteomes" id="UP000754495">
    <property type="component" value="Unassembled WGS sequence"/>
</dbReference>
<proteinExistence type="predicted"/>
<sequence length="497" mass="55369">MTYTAQAEDLLPGIRVGVVRATTYGLFGPPEQFMPQAHALGAGIVRVNIYWSQVEPEPGVFEWGAVDALLDQLDDGDEAWVTVCASSPWATRRATRWLPASPAVDIDRYHRFVTELVGRRPGSIRFWQSEIEPCLPLFWAGTAEEYLAHLRVFHAAVKAADPAALVVLGAAVPGAMLGDGPAGAQTWTSFFGQVLRDGSEYFDIFDIHPYGDAYQVPALVQTCHAQLAAHGCRQPVVASEHSGPLPTDFPDNHPYLAEVLAAHQKQFLGEVPMPDTIEDMQASEAPAVIALYECMDELPPTLQMFMDGCPTELDNKRHRIACRDLVVRTVLALSAGVRRNLYYAMGPEWKLDRVLRIPPILMFDKLKLMDYSDDTISHRYPAADTFELLTRHLDKVERVDRITVPNHPDLYLFEIQRTNRTPLLIAWQRHDGADQEDLPSIELTWEWPYPSAHAVDALCVSVPTETHDGKLRIPVSSTPVFIDTTPAERPAIPPSAR</sequence>
<dbReference type="EMBL" id="JAANOU010000001">
    <property type="protein sequence ID" value="NIH80690.1"/>
    <property type="molecule type" value="Genomic_DNA"/>
</dbReference>
<dbReference type="InterPro" id="IPR017853">
    <property type="entry name" value="GH"/>
</dbReference>
<dbReference type="SUPFAM" id="SSF51445">
    <property type="entry name" value="(Trans)glycosidases"/>
    <property type="match status" value="1"/>
</dbReference>
<comment type="caution">
    <text evidence="1">The sequence shown here is derived from an EMBL/GenBank/DDBJ whole genome shotgun (WGS) entry which is preliminary data.</text>
</comment>
<dbReference type="PANTHER" id="PTHR12631:SF10">
    <property type="entry name" value="BETA-XYLOSIDASE-LIKE PROTEIN-RELATED"/>
    <property type="match status" value="1"/>
</dbReference>
<evidence type="ECO:0000313" key="1">
    <source>
        <dbReference type="EMBL" id="NIH80690.1"/>
    </source>
</evidence>
<evidence type="ECO:0000313" key="2">
    <source>
        <dbReference type="Proteomes" id="UP000754495"/>
    </source>
</evidence>
<dbReference type="InterPro" id="IPR051923">
    <property type="entry name" value="Glycosyl_Hydrolase_39"/>
</dbReference>